<dbReference type="SUPFAM" id="SSF102114">
    <property type="entry name" value="Radical SAM enzymes"/>
    <property type="match status" value="1"/>
</dbReference>
<dbReference type="OrthoDB" id="9782387at2"/>
<dbReference type="AlphaFoldDB" id="A0A7Y4LKP0"/>
<name>A0A7Y4LKP0_9CORY</name>
<reference evidence="5 6" key="2">
    <citation type="journal article" date="2020" name="Antonie Van Leeuwenhoek">
        <title>Phylogenomic characterisation of a novel corynebacterial species pathogenic to animals.</title>
        <authorList>
            <person name="Moller J."/>
            <person name="Musella L."/>
            <person name="Melnikov V."/>
            <person name="Geissdorfer W."/>
            <person name="Burkovski A."/>
            <person name="Sangal V."/>
        </authorList>
    </citation>
    <scope>NUCLEOTIDE SEQUENCE [LARGE SCALE GENOMIC DNA]</scope>
    <source>
        <strain evidence="5 6">PO100/5</strain>
    </source>
</reference>
<dbReference type="InterPro" id="IPR007197">
    <property type="entry name" value="rSAM"/>
</dbReference>
<gene>
    <name evidence="5" type="ORF">CBE74_02140</name>
</gene>
<proteinExistence type="predicted"/>
<keyword evidence="2" id="KW-0479">Metal-binding</keyword>
<dbReference type="Pfam" id="PF04055">
    <property type="entry name" value="Radical_SAM"/>
    <property type="match status" value="1"/>
</dbReference>
<keyword evidence="4" id="KW-0411">Iron-sulfur</keyword>
<evidence type="ECO:0000256" key="4">
    <source>
        <dbReference type="ARBA" id="ARBA00023014"/>
    </source>
</evidence>
<evidence type="ECO:0000313" key="5">
    <source>
        <dbReference type="EMBL" id="ARU45494.1"/>
    </source>
</evidence>
<dbReference type="SFLD" id="SFLDS00029">
    <property type="entry name" value="Radical_SAM"/>
    <property type="match status" value="1"/>
</dbReference>
<reference evidence="5 6" key="3">
    <citation type="journal article" date="2020" name="Int. J. Syst. Evol. Microbiol.">
        <title>Corynebacterium silvaticum sp. nov., a unique group of NTTB corynebacteria in wild boar and roe deer.</title>
        <authorList>
            <person name="Dangel A."/>
            <person name="Berger A."/>
            <person name="Rau J."/>
            <person name="Eisenberg T."/>
            <person name="Kampfer P."/>
            <person name="Margos G."/>
            <person name="Contzen M."/>
            <person name="Busse H.J."/>
            <person name="Konrad R."/>
            <person name="Peters M."/>
            <person name="Sting R."/>
            <person name="Sing A."/>
        </authorList>
    </citation>
    <scope>NUCLEOTIDE SEQUENCE [LARGE SCALE GENOMIC DNA]</scope>
    <source>
        <strain evidence="5 6">PO100/5</strain>
    </source>
</reference>
<reference evidence="5 6" key="4">
    <citation type="journal article" date="2020" name="PLoS ONE">
        <title>Taxonomic classification of strain PO100/5 shows a broader geographic distribution and genetic markers of the recently described Corynebacterium silvaticum.</title>
        <authorList>
            <person name="Viana M.V.C."/>
            <person name="Profeta R."/>
            <person name="da Silva A.L."/>
            <person name="Hurtado R."/>
            <person name="Cerqueira J.C."/>
            <person name="Ribeiro B.F.S."/>
            <person name="Almeida M.O."/>
            <person name="Morais-Rodrigues F."/>
            <person name="Soares S.C."/>
            <person name="Oliveira M."/>
            <person name="Tavares L."/>
            <person name="Figueiredo H."/>
            <person name="Wattam A.R."/>
            <person name="Barh D."/>
            <person name="Ghosh P."/>
            <person name="Silva A."/>
            <person name="Azevedo V."/>
        </authorList>
    </citation>
    <scope>NUCLEOTIDE SEQUENCE [LARGE SCALE GENOMIC DNA]</scope>
    <source>
        <strain evidence="5 6">PO100/5</strain>
    </source>
</reference>
<keyword evidence="6" id="KW-1185">Reference proteome</keyword>
<dbReference type="InterPro" id="IPR050377">
    <property type="entry name" value="Radical_SAM_PqqE_MftC-like"/>
</dbReference>
<dbReference type="SFLD" id="SFLDG01094">
    <property type="entry name" value="Uncharacterised_Radical_SAM_Su"/>
    <property type="match status" value="1"/>
</dbReference>
<dbReference type="InterPro" id="IPR058240">
    <property type="entry name" value="rSAM_sf"/>
</dbReference>
<reference evidence="5 6" key="1">
    <citation type="journal article" date="2014" name="BMC Vet. Res.">
        <title>First report of Corynebacterium pseudotuberculosis from caseous lymphadenitis lesions in Black Alentejano pig (Sus scrofa domesticus).</title>
        <authorList>
            <person name="Oliveira M."/>
            <person name="Barroco C."/>
            <person name="Mottola C."/>
            <person name="Santos R."/>
            <person name="Lemsaddek A."/>
            <person name="Tavares L."/>
            <person name="Semedo-Lemsaddek T."/>
        </authorList>
    </citation>
    <scope>NUCLEOTIDE SEQUENCE [LARGE SCALE GENOMIC DNA]</scope>
    <source>
        <strain evidence="5 6">PO100/5</strain>
    </source>
</reference>
<dbReference type="GO" id="GO:0046872">
    <property type="term" value="F:metal ion binding"/>
    <property type="evidence" value="ECO:0007669"/>
    <property type="project" value="UniProtKB-KW"/>
</dbReference>
<evidence type="ECO:0000256" key="2">
    <source>
        <dbReference type="ARBA" id="ARBA00022723"/>
    </source>
</evidence>
<evidence type="ECO:0000313" key="6">
    <source>
        <dbReference type="Proteomes" id="UP000195652"/>
    </source>
</evidence>
<sequence>MSAPTLRRPLPDTTTAQTASLPIAGIIPFSATDWPGKLTATAFTQGCPLRCVYCHNPQLQAFTPGAHSLAEFLSLLGSRHGLIDAAVISGGEPTSVRGLAAAIAAIHDIGFPVGIHTCGYAPGRIAELVRDPATTPDWVGLDIKALPRHMHEVTGCSPRVAASVWESLRILQTAGVAVTLRTTLWEGSVIEQNLDELRSLVAARSMDASVDLVIQHARAADGSPWTPDHSG</sequence>
<dbReference type="PANTHER" id="PTHR11228">
    <property type="entry name" value="RADICAL SAM DOMAIN PROTEIN"/>
    <property type="match status" value="1"/>
</dbReference>
<keyword evidence="3" id="KW-0408">Iron</keyword>
<dbReference type="GO" id="GO:0003824">
    <property type="term" value="F:catalytic activity"/>
    <property type="evidence" value="ECO:0007669"/>
    <property type="project" value="InterPro"/>
</dbReference>
<dbReference type="InterPro" id="IPR012840">
    <property type="entry name" value="NrdG2"/>
</dbReference>
<dbReference type="InterPro" id="IPR013785">
    <property type="entry name" value="Aldolase_TIM"/>
</dbReference>
<dbReference type="PANTHER" id="PTHR11228:SF27">
    <property type="entry name" value="GLYCYL-RADICAL ENZYME ACTIVATING ENZYME MJ1227-RELATED"/>
    <property type="match status" value="1"/>
</dbReference>
<protein>
    <submittedName>
        <fullName evidence="5">Anaerobic ribonucleoside-triphosphate reductase activating protein</fullName>
    </submittedName>
</protein>
<dbReference type="KEGG" id="csil:CBE74_02140"/>
<evidence type="ECO:0000256" key="1">
    <source>
        <dbReference type="ARBA" id="ARBA00022691"/>
    </source>
</evidence>
<keyword evidence="1" id="KW-0949">S-adenosyl-L-methionine</keyword>
<accession>A0A7Y4LKP0</accession>
<dbReference type="GeneID" id="75007084"/>
<dbReference type="RefSeq" id="WP_087453373.1">
    <property type="nucleotide sequence ID" value="NZ_CP021417.2"/>
</dbReference>
<dbReference type="GO" id="GO:0051536">
    <property type="term" value="F:iron-sulfur cluster binding"/>
    <property type="evidence" value="ECO:0007669"/>
    <property type="project" value="UniProtKB-KW"/>
</dbReference>
<dbReference type="EMBL" id="CP021417">
    <property type="protein sequence ID" value="ARU45494.1"/>
    <property type="molecule type" value="Genomic_DNA"/>
</dbReference>
<dbReference type="CDD" id="cd01335">
    <property type="entry name" value="Radical_SAM"/>
    <property type="match status" value="1"/>
</dbReference>
<dbReference type="NCBIfam" id="TIGR02495">
    <property type="entry name" value="NrdG2"/>
    <property type="match status" value="1"/>
</dbReference>
<dbReference type="PROSITE" id="PS51918">
    <property type="entry name" value="RADICAL_SAM"/>
    <property type="match status" value="1"/>
</dbReference>
<organism evidence="5 6">
    <name type="scientific">Corynebacterium silvaticum</name>
    <dbReference type="NCBI Taxonomy" id="2320431"/>
    <lineage>
        <taxon>Bacteria</taxon>
        <taxon>Bacillati</taxon>
        <taxon>Actinomycetota</taxon>
        <taxon>Actinomycetes</taxon>
        <taxon>Mycobacteriales</taxon>
        <taxon>Corynebacteriaceae</taxon>
        <taxon>Corynebacterium</taxon>
    </lineage>
</organism>
<dbReference type="Proteomes" id="UP000195652">
    <property type="component" value="Chromosome"/>
</dbReference>
<evidence type="ECO:0000256" key="3">
    <source>
        <dbReference type="ARBA" id="ARBA00023004"/>
    </source>
</evidence>
<dbReference type="Gene3D" id="3.20.20.70">
    <property type="entry name" value="Aldolase class I"/>
    <property type="match status" value="1"/>
</dbReference>